<reference evidence="2 3" key="1">
    <citation type="journal article" date="2013" name="BMC Genomics">
        <title>The genome and transcriptome of the pine saprophyte Ophiostoma piceae, and a comparison with the bark beetle-associated pine pathogen Grosmannia clavigera.</title>
        <authorList>
            <person name="Haridas S."/>
            <person name="Wang Y."/>
            <person name="Lim L."/>
            <person name="Massoumi Alamouti S."/>
            <person name="Jackman S."/>
            <person name="Docking R."/>
            <person name="Robertson G."/>
            <person name="Birol I."/>
            <person name="Bohlmann J."/>
            <person name="Breuil C."/>
        </authorList>
    </citation>
    <scope>NUCLEOTIDE SEQUENCE [LARGE SCALE GENOMIC DNA]</scope>
    <source>
        <strain evidence="2 3">UAMH 11346</strain>
    </source>
</reference>
<feature type="compositionally biased region" description="Basic and acidic residues" evidence="1">
    <location>
        <begin position="47"/>
        <end position="56"/>
    </location>
</feature>
<dbReference type="STRING" id="1262450.S3CAY7"/>
<name>S3CAY7_OPHP1</name>
<keyword evidence="3" id="KW-1185">Reference proteome</keyword>
<sequence length="254" mass="28757">MLTPAAKRRRAEAASATLSRPFRSPAVRGKPTEIATAPRSSLSLGRNPEETESPERKYKRPRQSSLSGLPSSQLKLHPTRSVPQTPLSLDSLIDQYTLQLDAGDETIKEAQHAARRKEDERQAQAAKSADKAKQSNIYDEMPVLIAKWREAGRLAAEEVYEFVAKRIAGAGGIKAWQAMAAPPPPEEDQECFKRRDDDEEECAYEREQADERREEEKQQEEEKSQNFTMAMMLASLNVEPDLLAYDEVEERWKD</sequence>
<dbReference type="eggNOG" id="ENOG502SAMI">
    <property type="taxonomic scope" value="Eukaryota"/>
</dbReference>
<feature type="region of interest" description="Disordered" evidence="1">
    <location>
        <begin position="108"/>
        <end position="133"/>
    </location>
</feature>
<feature type="compositionally biased region" description="Low complexity" evidence="1">
    <location>
        <begin position="64"/>
        <end position="76"/>
    </location>
</feature>
<accession>S3CAY7</accession>
<dbReference type="PANTHER" id="PTHR28527:SF1">
    <property type="entry name" value="SWI5-DEPENDENT RECOMBINATION DNA REPAIR PROTEIN 1"/>
    <property type="match status" value="1"/>
</dbReference>
<dbReference type="Gene3D" id="6.10.140.1020">
    <property type="match status" value="1"/>
</dbReference>
<proteinExistence type="predicted"/>
<feature type="region of interest" description="Disordered" evidence="1">
    <location>
        <begin position="178"/>
        <end position="226"/>
    </location>
</feature>
<organism evidence="2 3">
    <name type="scientific">Ophiostoma piceae (strain UAMH 11346)</name>
    <name type="common">Sap stain fungus</name>
    <dbReference type="NCBI Taxonomy" id="1262450"/>
    <lineage>
        <taxon>Eukaryota</taxon>
        <taxon>Fungi</taxon>
        <taxon>Dikarya</taxon>
        <taxon>Ascomycota</taxon>
        <taxon>Pezizomycotina</taxon>
        <taxon>Sordariomycetes</taxon>
        <taxon>Sordariomycetidae</taxon>
        <taxon>Ophiostomatales</taxon>
        <taxon>Ophiostomataceae</taxon>
        <taxon>Ophiostoma</taxon>
    </lineage>
</organism>
<dbReference type="OMA" id="FTMAMML"/>
<dbReference type="Proteomes" id="UP000016923">
    <property type="component" value="Unassembled WGS sequence"/>
</dbReference>
<gene>
    <name evidence="2" type="ORF">F503_05167</name>
</gene>
<dbReference type="VEuPathDB" id="FungiDB:F503_05167"/>
<evidence type="ECO:0008006" key="4">
    <source>
        <dbReference type="Google" id="ProtNLM"/>
    </source>
</evidence>
<evidence type="ECO:0000313" key="3">
    <source>
        <dbReference type="Proteomes" id="UP000016923"/>
    </source>
</evidence>
<feature type="compositionally biased region" description="Basic residues" evidence="1">
    <location>
        <begin position="1"/>
        <end position="10"/>
    </location>
</feature>
<dbReference type="EMBL" id="KE148146">
    <property type="protein sequence ID" value="EPE10072.1"/>
    <property type="molecule type" value="Genomic_DNA"/>
</dbReference>
<evidence type="ECO:0000256" key="1">
    <source>
        <dbReference type="SAM" id="MobiDB-lite"/>
    </source>
</evidence>
<dbReference type="OrthoDB" id="27934at2759"/>
<dbReference type="HOGENOM" id="CLU_045012_0_0_1"/>
<protein>
    <recommendedName>
        <fullName evidence="4">Swi5-dependent recombination DNA repair protein 1</fullName>
    </recommendedName>
</protein>
<feature type="compositionally biased region" description="Basic and acidic residues" evidence="1">
    <location>
        <begin position="203"/>
        <end position="224"/>
    </location>
</feature>
<feature type="region of interest" description="Disordered" evidence="1">
    <location>
        <begin position="1"/>
        <end position="88"/>
    </location>
</feature>
<evidence type="ECO:0000313" key="2">
    <source>
        <dbReference type="EMBL" id="EPE10072.1"/>
    </source>
</evidence>
<dbReference type="AlphaFoldDB" id="S3CAY7"/>
<dbReference type="PANTHER" id="PTHR28527">
    <property type="entry name" value="MATING-TYPE SWITCHING PROTEIN SWI2-RELATED"/>
    <property type="match status" value="1"/>
</dbReference>
<dbReference type="GO" id="GO:0006310">
    <property type="term" value="P:DNA recombination"/>
    <property type="evidence" value="ECO:0007669"/>
    <property type="project" value="TreeGrafter"/>
</dbReference>